<evidence type="ECO:0000313" key="2">
    <source>
        <dbReference type="EMBL" id="KAL0993698.1"/>
    </source>
</evidence>
<dbReference type="Proteomes" id="UP001557470">
    <property type="component" value="Unassembled WGS sequence"/>
</dbReference>
<gene>
    <name evidence="2" type="ORF">UPYG_G00111990</name>
</gene>
<evidence type="ECO:0000256" key="1">
    <source>
        <dbReference type="SAM" id="Phobius"/>
    </source>
</evidence>
<reference evidence="2 3" key="1">
    <citation type="submission" date="2024-06" db="EMBL/GenBank/DDBJ databases">
        <authorList>
            <person name="Pan Q."/>
            <person name="Wen M."/>
            <person name="Jouanno E."/>
            <person name="Zahm M."/>
            <person name="Klopp C."/>
            <person name="Cabau C."/>
            <person name="Louis A."/>
            <person name="Berthelot C."/>
            <person name="Parey E."/>
            <person name="Roest Crollius H."/>
            <person name="Montfort J."/>
            <person name="Robinson-Rechavi M."/>
            <person name="Bouchez O."/>
            <person name="Lampietro C."/>
            <person name="Lopez Roques C."/>
            <person name="Donnadieu C."/>
            <person name="Postlethwait J."/>
            <person name="Bobe J."/>
            <person name="Verreycken H."/>
            <person name="Guiguen Y."/>
        </authorList>
    </citation>
    <scope>NUCLEOTIDE SEQUENCE [LARGE SCALE GENOMIC DNA]</scope>
    <source>
        <strain evidence="2">Up_M1</strain>
        <tissue evidence="2">Testis</tissue>
    </source>
</reference>
<feature type="transmembrane region" description="Helical" evidence="1">
    <location>
        <begin position="59"/>
        <end position="82"/>
    </location>
</feature>
<organism evidence="2 3">
    <name type="scientific">Umbra pygmaea</name>
    <name type="common">Eastern mudminnow</name>
    <dbReference type="NCBI Taxonomy" id="75934"/>
    <lineage>
        <taxon>Eukaryota</taxon>
        <taxon>Metazoa</taxon>
        <taxon>Chordata</taxon>
        <taxon>Craniata</taxon>
        <taxon>Vertebrata</taxon>
        <taxon>Euteleostomi</taxon>
        <taxon>Actinopterygii</taxon>
        <taxon>Neopterygii</taxon>
        <taxon>Teleostei</taxon>
        <taxon>Protacanthopterygii</taxon>
        <taxon>Esociformes</taxon>
        <taxon>Umbridae</taxon>
        <taxon>Umbra</taxon>
    </lineage>
</organism>
<keyword evidence="3" id="KW-1185">Reference proteome</keyword>
<keyword evidence="1" id="KW-1133">Transmembrane helix</keyword>
<evidence type="ECO:0000313" key="3">
    <source>
        <dbReference type="Proteomes" id="UP001557470"/>
    </source>
</evidence>
<dbReference type="AlphaFoldDB" id="A0ABD0X338"/>
<accession>A0ABD0X338</accession>
<sequence length="101" mass="10726">MLIATVPAASRQVNNTAPGQTFLDAPVEMNSLTDETPMNNSQLAQLNSPVFRMNTVTSALISGIIILGVMSMCFFIFSLTLLKGSRAPPAIMPGAHNSAFN</sequence>
<keyword evidence="1" id="KW-0472">Membrane</keyword>
<dbReference type="EMBL" id="JAGEUA010000003">
    <property type="protein sequence ID" value="KAL0993698.1"/>
    <property type="molecule type" value="Genomic_DNA"/>
</dbReference>
<protein>
    <submittedName>
        <fullName evidence="2">Uncharacterized protein</fullName>
    </submittedName>
</protein>
<name>A0ABD0X338_UMBPY</name>
<proteinExistence type="predicted"/>
<keyword evidence="1" id="KW-0812">Transmembrane</keyword>
<comment type="caution">
    <text evidence="2">The sequence shown here is derived from an EMBL/GenBank/DDBJ whole genome shotgun (WGS) entry which is preliminary data.</text>
</comment>